<feature type="signal peptide" evidence="1">
    <location>
        <begin position="1"/>
        <end position="17"/>
    </location>
</feature>
<evidence type="ECO:0000256" key="1">
    <source>
        <dbReference type="SAM" id="SignalP"/>
    </source>
</evidence>
<dbReference type="KEGG" id="psoj:PHYSODRAFT_246246"/>
<dbReference type="PANTHER" id="PTHR35606:SF4">
    <property type="entry name" value="CELLULOSE-BINDING FAMILY II PROTEIN"/>
    <property type="match status" value="1"/>
</dbReference>
<dbReference type="OMA" id="MSTWGAP"/>
<evidence type="ECO:0008006" key="4">
    <source>
        <dbReference type="Google" id="ProtNLM"/>
    </source>
</evidence>
<sequence>MKSIAFLAALLAASASAADTKTPAAAGTLKPASGESTKQLQLDRLFPSSTKADVIETMSTWGAPVVAETGTNHSSATPTFGKITSKPGQCVVASPTEFVTEKDLDWVWQNRIGPNADVSQEKNWNVMANKNFHMDKLVHNNGTINYCVRWDAKTKLVKNTASKFQAILERHFNAWNDWLVGYNCWPFTSVKVNMVGWAAKQASQFGWADESLGKIYEGGISLSDKAPQCPDECYRFYDNVNNVWSDTSACQGEPFDMSFWLKDDIPYGFGYDWGQEVSLENTMQNLFDRNIMFIGHEIGHGFGLPDFYKPEDKPRKDFPNAIMMAYSSTTITPNDGWMLRRILDHVRSRYNF</sequence>
<reference evidence="2 3" key="1">
    <citation type="journal article" date="2006" name="Science">
        <title>Phytophthora genome sequences uncover evolutionary origins and mechanisms of pathogenesis.</title>
        <authorList>
            <person name="Tyler B.M."/>
            <person name="Tripathy S."/>
            <person name="Zhang X."/>
            <person name="Dehal P."/>
            <person name="Jiang R.H."/>
            <person name="Aerts A."/>
            <person name="Arredondo F.D."/>
            <person name="Baxter L."/>
            <person name="Bensasson D."/>
            <person name="Beynon J.L."/>
            <person name="Chapman J."/>
            <person name="Damasceno C.M."/>
            <person name="Dorrance A.E."/>
            <person name="Dou D."/>
            <person name="Dickerman A.W."/>
            <person name="Dubchak I.L."/>
            <person name="Garbelotto M."/>
            <person name="Gijzen M."/>
            <person name="Gordon S.G."/>
            <person name="Govers F."/>
            <person name="Grunwald N.J."/>
            <person name="Huang W."/>
            <person name="Ivors K.L."/>
            <person name="Jones R.W."/>
            <person name="Kamoun S."/>
            <person name="Krampis K."/>
            <person name="Lamour K.H."/>
            <person name="Lee M.K."/>
            <person name="McDonald W.H."/>
            <person name="Medina M."/>
            <person name="Meijer H.J."/>
            <person name="Nordberg E.K."/>
            <person name="Maclean D.J."/>
            <person name="Ospina-Giraldo M.D."/>
            <person name="Morris P.F."/>
            <person name="Phuntumart V."/>
            <person name="Putnam N.H."/>
            <person name="Rash S."/>
            <person name="Rose J.K."/>
            <person name="Sakihama Y."/>
            <person name="Salamov A.A."/>
            <person name="Savidor A."/>
            <person name="Scheuring C.F."/>
            <person name="Smith B.M."/>
            <person name="Sobral B.W."/>
            <person name="Terry A."/>
            <person name="Torto-Alalibo T.A."/>
            <person name="Win J."/>
            <person name="Xu Z."/>
            <person name="Zhang H."/>
            <person name="Grigoriev I.V."/>
            <person name="Rokhsar D.S."/>
            <person name="Boore J.L."/>
        </authorList>
    </citation>
    <scope>NUCLEOTIDE SEQUENCE [LARGE SCALE GENOMIC DNA]</scope>
    <source>
        <strain evidence="2 3">P6497</strain>
    </source>
</reference>
<keyword evidence="1" id="KW-0732">Signal</keyword>
<dbReference type="GeneID" id="20637578"/>
<dbReference type="EMBL" id="JH159151">
    <property type="protein sequence ID" value="EGZ29281.1"/>
    <property type="molecule type" value="Genomic_DNA"/>
</dbReference>
<organism evidence="2 3">
    <name type="scientific">Phytophthora sojae (strain P6497)</name>
    <name type="common">Soybean stem and root rot agent</name>
    <name type="synonym">Phytophthora megasperma f. sp. glycines</name>
    <dbReference type="NCBI Taxonomy" id="1094619"/>
    <lineage>
        <taxon>Eukaryota</taxon>
        <taxon>Sar</taxon>
        <taxon>Stramenopiles</taxon>
        <taxon>Oomycota</taxon>
        <taxon>Peronosporomycetes</taxon>
        <taxon>Peronosporales</taxon>
        <taxon>Peronosporaceae</taxon>
        <taxon>Phytophthora</taxon>
    </lineage>
</organism>
<evidence type="ECO:0000313" key="3">
    <source>
        <dbReference type="Proteomes" id="UP000002640"/>
    </source>
</evidence>
<accession>G4YMT6</accession>
<proteinExistence type="predicted"/>
<evidence type="ECO:0000313" key="2">
    <source>
        <dbReference type="EMBL" id="EGZ29281.1"/>
    </source>
</evidence>
<feature type="chain" id="PRO_5003471408" description="Neutral zinc metallopeptidase, Zn-binding site" evidence="1">
    <location>
        <begin position="18"/>
        <end position="352"/>
    </location>
</feature>
<gene>
    <name evidence="2" type="ORF">PHYSODRAFT_246246</name>
</gene>
<dbReference type="RefSeq" id="XP_009516556.1">
    <property type="nucleotide sequence ID" value="XM_009518261.1"/>
</dbReference>
<dbReference type="Proteomes" id="UP000002640">
    <property type="component" value="Unassembled WGS sequence"/>
</dbReference>
<dbReference type="AlphaFoldDB" id="G4YMT6"/>
<name>G4YMT6_PHYSP</name>
<dbReference type="InParanoid" id="G4YMT6"/>
<protein>
    <recommendedName>
        <fullName evidence="4">Neutral zinc metallopeptidase, Zn-binding site</fullName>
    </recommendedName>
</protein>
<dbReference type="PANTHER" id="PTHR35606">
    <property type="entry name" value="CELLULOSE-BINDING FAMILY II PROTEIN"/>
    <property type="match status" value="1"/>
</dbReference>
<keyword evidence="3" id="KW-1185">Reference proteome</keyword>
<dbReference type="SUPFAM" id="SSF55486">
    <property type="entry name" value="Metalloproteases ('zincins'), catalytic domain"/>
    <property type="match status" value="1"/>
</dbReference>